<dbReference type="InterPro" id="IPR035992">
    <property type="entry name" value="Ricin_B-like_lectins"/>
</dbReference>
<organism evidence="1 2">
    <name type="scientific">Psilocybe cyanescens</name>
    <dbReference type="NCBI Taxonomy" id="93625"/>
    <lineage>
        <taxon>Eukaryota</taxon>
        <taxon>Fungi</taxon>
        <taxon>Dikarya</taxon>
        <taxon>Basidiomycota</taxon>
        <taxon>Agaricomycotina</taxon>
        <taxon>Agaricomycetes</taxon>
        <taxon>Agaricomycetidae</taxon>
        <taxon>Agaricales</taxon>
        <taxon>Agaricineae</taxon>
        <taxon>Strophariaceae</taxon>
        <taxon>Psilocybe</taxon>
    </lineage>
</organism>
<evidence type="ECO:0000313" key="1">
    <source>
        <dbReference type="EMBL" id="PPQ90893.1"/>
    </source>
</evidence>
<name>A0A409XJE9_PSICY</name>
<gene>
    <name evidence="1" type="ORF">CVT25_007363</name>
</gene>
<proteinExistence type="predicted"/>
<dbReference type="EMBL" id="NHYD01001521">
    <property type="protein sequence ID" value="PPQ90893.1"/>
    <property type="molecule type" value="Genomic_DNA"/>
</dbReference>
<protein>
    <recommendedName>
        <fullName evidence="3">Ricin B lectin domain-containing protein</fullName>
    </recommendedName>
</protein>
<dbReference type="InParanoid" id="A0A409XJE9"/>
<dbReference type="Proteomes" id="UP000283269">
    <property type="component" value="Unassembled WGS sequence"/>
</dbReference>
<evidence type="ECO:0008006" key="3">
    <source>
        <dbReference type="Google" id="ProtNLM"/>
    </source>
</evidence>
<sequence length="106" mass="12194">MIKDGNIWVIWSESATRQVIVVDKYDHTKGSRVLTNFKVFSYEWKGGKNQQWYTRKLGSGWAIQNVETGDYLVPDSTMNLSRVTVSASPTPWTFNRSLFGQAETRE</sequence>
<reference evidence="1 2" key="1">
    <citation type="journal article" date="2018" name="Evol. Lett.">
        <title>Horizontal gene cluster transfer increased hallucinogenic mushroom diversity.</title>
        <authorList>
            <person name="Reynolds H.T."/>
            <person name="Vijayakumar V."/>
            <person name="Gluck-Thaler E."/>
            <person name="Korotkin H.B."/>
            <person name="Matheny P.B."/>
            <person name="Slot J.C."/>
        </authorList>
    </citation>
    <scope>NUCLEOTIDE SEQUENCE [LARGE SCALE GENOMIC DNA]</scope>
    <source>
        <strain evidence="1 2">2631</strain>
    </source>
</reference>
<dbReference type="OrthoDB" id="3165356at2759"/>
<dbReference type="Gene3D" id="2.80.10.50">
    <property type="match status" value="1"/>
</dbReference>
<accession>A0A409XJE9</accession>
<dbReference type="SUPFAM" id="SSF50370">
    <property type="entry name" value="Ricin B-like lectins"/>
    <property type="match status" value="1"/>
</dbReference>
<comment type="caution">
    <text evidence="1">The sequence shown here is derived from an EMBL/GenBank/DDBJ whole genome shotgun (WGS) entry which is preliminary data.</text>
</comment>
<evidence type="ECO:0000313" key="2">
    <source>
        <dbReference type="Proteomes" id="UP000283269"/>
    </source>
</evidence>
<keyword evidence="2" id="KW-1185">Reference proteome</keyword>
<dbReference type="AlphaFoldDB" id="A0A409XJE9"/>